<evidence type="ECO:0000313" key="2">
    <source>
        <dbReference type="EMBL" id="KAF1919526.1"/>
    </source>
</evidence>
<gene>
    <name evidence="2" type="ORF">BDU57DRAFT_491949</name>
</gene>
<dbReference type="OrthoDB" id="3755687at2759"/>
<evidence type="ECO:0000256" key="1">
    <source>
        <dbReference type="SAM" id="Coils"/>
    </source>
</evidence>
<proteinExistence type="predicted"/>
<keyword evidence="1" id="KW-0175">Coiled coil</keyword>
<dbReference type="Proteomes" id="UP000800096">
    <property type="component" value="Unassembled WGS sequence"/>
</dbReference>
<protein>
    <submittedName>
        <fullName evidence="2">Uncharacterized protein</fullName>
    </submittedName>
</protein>
<dbReference type="EMBL" id="ML979133">
    <property type="protein sequence ID" value="KAF1919526.1"/>
    <property type="molecule type" value="Genomic_DNA"/>
</dbReference>
<accession>A0A6A5QY76</accession>
<reference evidence="2" key="1">
    <citation type="journal article" date="2020" name="Stud. Mycol.">
        <title>101 Dothideomycetes genomes: a test case for predicting lifestyles and emergence of pathogens.</title>
        <authorList>
            <person name="Haridas S."/>
            <person name="Albert R."/>
            <person name="Binder M."/>
            <person name="Bloem J."/>
            <person name="Labutti K."/>
            <person name="Salamov A."/>
            <person name="Andreopoulos B."/>
            <person name="Baker S."/>
            <person name="Barry K."/>
            <person name="Bills G."/>
            <person name="Bluhm B."/>
            <person name="Cannon C."/>
            <person name="Castanera R."/>
            <person name="Culley D."/>
            <person name="Daum C."/>
            <person name="Ezra D."/>
            <person name="Gonzalez J."/>
            <person name="Henrissat B."/>
            <person name="Kuo A."/>
            <person name="Liang C."/>
            <person name="Lipzen A."/>
            <person name="Lutzoni F."/>
            <person name="Magnuson J."/>
            <person name="Mondo S."/>
            <person name="Nolan M."/>
            <person name="Ohm R."/>
            <person name="Pangilinan J."/>
            <person name="Park H.-J."/>
            <person name="Ramirez L."/>
            <person name="Alfaro M."/>
            <person name="Sun H."/>
            <person name="Tritt A."/>
            <person name="Yoshinaga Y."/>
            <person name="Zwiers L.-H."/>
            <person name="Turgeon B."/>
            <person name="Goodwin S."/>
            <person name="Spatafora J."/>
            <person name="Crous P."/>
            <person name="Grigoriev I."/>
        </authorList>
    </citation>
    <scope>NUCLEOTIDE SEQUENCE</scope>
    <source>
        <strain evidence="2">HMLAC05119</strain>
    </source>
</reference>
<sequence length="174" mass="19471">MSTKPPRPAQAPITTVPLGFAAQLRALSDHQSRLESRITSLEHENWSLKSNLSARIAALEARNAHLSSRRRKTVAQFLNLQSLHQDAGNAFHLRSQDIQEEDLEGILDVWAGSVNMVLNHHQRILGRGQGQGQFAPQAPMAMRQQMGWQYPMGYNEAGYCRAHGVAYWCRACGQ</sequence>
<dbReference type="AlphaFoldDB" id="A0A6A5QY76"/>
<evidence type="ECO:0000313" key="3">
    <source>
        <dbReference type="Proteomes" id="UP000800096"/>
    </source>
</evidence>
<organism evidence="2 3">
    <name type="scientific">Ampelomyces quisqualis</name>
    <name type="common">Powdery mildew agent</name>
    <dbReference type="NCBI Taxonomy" id="50730"/>
    <lineage>
        <taxon>Eukaryota</taxon>
        <taxon>Fungi</taxon>
        <taxon>Dikarya</taxon>
        <taxon>Ascomycota</taxon>
        <taxon>Pezizomycotina</taxon>
        <taxon>Dothideomycetes</taxon>
        <taxon>Pleosporomycetidae</taxon>
        <taxon>Pleosporales</taxon>
        <taxon>Pleosporineae</taxon>
        <taxon>Phaeosphaeriaceae</taxon>
        <taxon>Ampelomyces</taxon>
    </lineage>
</organism>
<keyword evidence="3" id="KW-1185">Reference proteome</keyword>
<name>A0A6A5QY76_AMPQU</name>
<feature type="coiled-coil region" evidence="1">
    <location>
        <begin position="24"/>
        <end position="69"/>
    </location>
</feature>